<reference evidence="4" key="1">
    <citation type="submission" date="2016-07" db="EMBL/GenBank/DDBJ databases">
        <authorList>
            <person name="Florea S."/>
            <person name="Webb J.S."/>
            <person name="Jaromczyk J."/>
            <person name="Schardl C.L."/>
        </authorList>
    </citation>
    <scope>NUCLEOTIDE SEQUENCE [LARGE SCALE GENOMIC DNA]</scope>
    <source>
        <strain evidence="4">CC-VM-7</strain>
    </source>
</reference>
<dbReference type="InterPro" id="IPR023393">
    <property type="entry name" value="START-like_dom_sf"/>
</dbReference>
<evidence type="ECO:0000313" key="4">
    <source>
        <dbReference type="Proteomes" id="UP000093432"/>
    </source>
</evidence>
<dbReference type="SUPFAM" id="SSF55961">
    <property type="entry name" value="Bet v1-like"/>
    <property type="match status" value="1"/>
</dbReference>
<dbReference type="InterPro" id="IPR013538">
    <property type="entry name" value="ASHA1/2-like_C"/>
</dbReference>
<accession>A0A1B8ZIR3</accession>
<sequence length="166" mass="19064">MESNIIFNKDFDSNSAYVMKIYDADVSTVWKYFTQSELLDQWWGPKPWRCETLKQDFREGGIWLYTMIGPNGEKAGYSRSRYGEILEHRSFDWMSAFCDENGNVDEGAPQSNWLFGFTGVEEGTKVTVNIHYPSQEVMKKMMDMGFEGGFSMGLNQLEEILAGLKG</sequence>
<organism evidence="3 4">
    <name type="scientific">Chryseobacterium arthrosphaerae</name>
    <dbReference type="NCBI Taxonomy" id="651561"/>
    <lineage>
        <taxon>Bacteria</taxon>
        <taxon>Pseudomonadati</taxon>
        <taxon>Bacteroidota</taxon>
        <taxon>Flavobacteriia</taxon>
        <taxon>Flavobacteriales</taxon>
        <taxon>Weeksellaceae</taxon>
        <taxon>Chryseobacterium group</taxon>
        <taxon>Chryseobacterium</taxon>
    </lineage>
</organism>
<evidence type="ECO:0000313" key="3">
    <source>
        <dbReference type="EMBL" id="OCA71493.1"/>
    </source>
</evidence>
<comment type="caution">
    <text evidence="3">The sequence shown here is derived from an EMBL/GenBank/DDBJ whole genome shotgun (WGS) entry which is preliminary data.</text>
</comment>
<dbReference type="OrthoDB" id="9795306at2"/>
<dbReference type="Pfam" id="PF08327">
    <property type="entry name" value="AHSA1"/>
    <property type="match status" value="1"/>
</dbReference>
<gene>
    <name evidence="3" type="ORF">BBI00_17420</name>
</gene>
<dbReference type="Proteomes" id="UP000093432">
    <property type="component" value="Unassembled WGS sequence"/>
</dbReference>
<protein>
    <submittedName>
        <fullName evidence="3">Glutathione S-transferase</fullName>
    </submittedName>
</protein>
<dbReference type="Gene3D" id="3.30.530.20">
    <property type="match status" value="1"/>
</dbReference>
<feature type="domain" description="Activator of Hsp90 ATPase homologue 1/2-like C-terminal" evidence="2">
    <location>
        <begin position="23"/>
        <end position="161"/>
    </location>
</feature>
<dbReference type="STRING" id="651561.BBI00_17420"/>
<dbReference type="GO" id="GO:0016740">
    <property type="term" value="F:transferase activity"/>
    <property type="evidence" value="ECO:0007669"/>
    <property type="project" value="UniProtKB-KW"/>
</dbReference>
<dbReference type="AlphaFoldDB" id="A0A1B8ZIR3"/>
<keyword evidence="3" id="KW-0808">Transferase</keyword>
<comment type="similarity">
    <text evidence="1">Belongs to the AHA1 family.</text>
</comment>
<dbReference type="RefSeq" id="WP_065400140.1">
    <property type="nucleotide sequence ID" value="NZ_JBCNJS010000003.1"/>
</dbReference>
<evidence type="ECO:0000256" key="1">
    <source>
        <dbReference type="ARBA" id="ARBA00006817"/>
    </source>
</evidence>
<dbReference type="EMBL" id="MAYG01000012">
    <property type="protein sequence ID" value="OCA71493.1"/>
    <property type="molecule type" value="Genomic_DNA"/>
</dbReference>
<evidence type="ECO:0000259" key="2">
    <source>
        <dbReference type="Pfam" id="PF08327"/>
    </source>
</evidence>
<name>A0A1B8ZIR3_9FLAO</name>
<proteinExistence type="inferred from homology"/>